<evidence type="ECO:0000313" key="11">
    <source>
        <dbReference type="Proteomes" id="UP000275024"/>
    </source>
</evidence>
<evidence type="ECO:0000313" key="10">
    <source>
        <dbReference type="Proteomes" id="UP000268652"/>
    </source>
</evidence>
<dbReference type="AlphaFoldDB" id="A0A3A9W6K3"/>
<dbReference type="SUPFAM" id="SSF47413">
    <property type="entry name" value="lambda repressor-like DNA-binding domains"/>
    <property type="match status" value="1"/>
</dbReference>
<evidence type="ECO:0000256" key="5">
    <source>
        <dbReference type="SAM" id="MobiDB-lite"/>
    </source>
</evidence>
<evidence type="ECO:0000313" key="9">
    <source>
        <dbReference type="EMBL" id="RKN21632.1"/>
    </source>
</evidence>
<evidence type="ECO:0000259" key="6">
    <source>
        <dbReference type="PROSITE" id="PS50932"/>
    </source>
</evidence>
<dbReference type="InterPro" id="IPR001387">
    <property type="entry name" value="Cro/C1-type_HTH"/>
</dbReference>
<keyword evidence="4" id="KW-0804">Transcription</keyword>
<sequence length="442" mass="47306">MGPYRLHDTTHGGLGRGATAGIAPRPAPRRTEPVPGPPRPHQGEAQLTILVRSVDALTGRSYSAATNQQLSLMSISCIADTKQQGVILAAKRRLGAPTQADVARRAGVSQATVSAVVNGRAASHRIPPETERMVRDAVRDLGYAANPAARSLKGKRNRILGVHTFEAVFPIASRDFYHEFLIGVEEQAVAEGYDLLLFTSTERPDGQRQLYSDGSNRLNVADGSVLLGVAHDHSDLARLSREGYPFVHIGRREVPGAEIAWVSADYAAATRDAVARLVELGHRRVGYLGITHRVEAVADRESGYRAACAELGIPALPVMMNAHELTVEWFDHALAHGMTAFLAEDESFAGRLQGFATERGLAIPEHLSVVVLRDAAGGPRPGVPWSCVGIPRREIGREAVRLLVETLSGPPAHRDDQVLLPCSPPEATTVAAVPADADGGAR</sequence>
<feature type="region of interest" description="Disordered" evidence="5">
    <location>
        <begin position="1"/>
        <end position="44"/>
    </location>
</feature>
<feature type="domain" description="HTH cro/C1-type" evidence="7">
    <location>
        <begin position="98"/>
        <end position="121"/>
    </location>
</feature>
<protein>
    <submittedName>
        <fullName evidence="8">LacI family transcriptional regulator</fullName>
    </submittedName>
</protein>
<dbReference type="CDD" id="cd06267">
    <property type="entry name" value="PBP1_LacI_sugar_binding-like"/>
    <property type="match status" value="1"/>
</dbReference>
<proteinExistence type="predicted"/>
<comment type="caution">
    <text evidence="8">The sequence shown here is derived from an EMBL/GenBank/DDBJ whole genome shotgun (WGS) entry which is preliminary data.</text>
</comment>
<accession>A0A3A9W6K3</accession>
<keyword evidence="2" id="KW-0805">Transcription regulation</keyword>
<evidence type="ECO:0000256" key="3">
    <source>
        <dbReference type="ARBA" id="ARBA00023125"/>
    </source>
</evidence>
<name>A0A3A9W6K3_9ACTN</name>
<dbReference type="EMBL" id="RBDX01000011">
    <property type="protein sequence ID" value="RKN08332.1"/>
    <property type="molecule type" value="Genomic_DNA"/>
</dbReference>
<keyword evidence="10" id="KW-1185">Reference proteome</keyword>
<dbReference type="Pfam" id="PF13377">
    <property type="entry name" value="Peripla_BP_3"/>
    <property type="match status" value="1"/>
</dbReference>
<dbReference type="Pfam" id="PF00356">
    <property type="entry name" value="LacI"/>
    <property type="match status" value="1"/>
</dbReference>
<feature type="compositionally biased region" description="Basic and acidic residues" evidence="5">
    <location>
        <begin position="1"/>
        <end position="10"/>
    </location>
</feature>
<dbReference type="CDD" id="cd01392">
    <property type="entry name" value="HTH_LacI"/>
    <property type="match status" value="1"/>
</dbReference>
<dbReference type="EMBL" id="RBDY01000011">
    <property type="protein sequence ID" value="RKN21632.1"/>
    <property type="molecule type" value="Genomic_DNA"/>
</dbReference>
<dbReference type="PROSITE" id="PS50943">
    <property type="entry name" value="HTH_CROC1"/>
    <property type="match status" value="1"/>
</dbReference>
<dbReference type="Gene3D" id="3.40.50.2300">
    <property type="match status" value="2"/>
</dbReference>
<evidence type="ECO:0000313" key="8">
    <source>
        <dbReference type="EMBL" id="RKN08332.1"/>
    </source>
</evidence>
<keyword evidence="1" id="KW-0678">Repressor</keyword>
<evidence type="ECO:0000256" key="4">
    <source>
        <dbReference type="ARBA" id="ARBA00023163"/>
    </source>
</evidence>
<dbReference type="Gene3D" id="1.10.260.40">
    <property type="entry name" value="lambda repressor-like DNA-binding domains"/>
    <property type="match status" value="1"/>
</dbReference>
<dbReference type="Proteomes" id="UP000268652">
    <property type="component" value="Unassembled WGS sequence"/>
</dbReference>
<evidence type="ECO:0000256" key="2">
    <source>
        <dbReference type="ARBA" id="ARBA00023015"/>
    </source>
</evidence>
<dbReference type="InterPro" id="IPR046335">
    <property type="entry name" value="LacI/GalR-like_sensor"/>
</dbReference>
<dbReference type="PANTHER" id="PTHR30146:SF148">
    <property type="entry name" value="HTH-TYPE TRANSCRIPTIONAL REPRESSOR PURR-RELATED"/>
    <property type="match status" value="1"/>
</dbReference>
<feature type="domain" description="HTH lacI-type" evidence="6">
    <location>
        <begin position="97"/>
        <end position="154"/>
    </location>
</feature>
<dbReference type="GO" id="GO:0000976">
    <property type="term" value="F:transcription cis-regulatory region binding"/>
    <property type="evidence" value="ECO:0007669"/>
    <property type="project" value="TreeGrafter"/>
</dbReference>
<dbReference type="PANTHER" id="PTHR30146">
    <property type="entry name" value="LACI-RELATED TRANSCRIPTIONAL REPRESSOR"/>
    <property type="match status" value="1"/>
</dbReference>
<dbReference type="InterPro" id="IPR010982">
    <property type="entry name" value="Lambda_DNA-bd_dom_sf"/>
</dbReference>
<dbReference type="RefSeq" id="WP_120697951.1">
    <property type="nucleotide sequence ID" value="NZ_RBDY01000011.1"/>
</dbReference>
<dbReference type="InterPro" id="IPR028082">
    <property type="entry name" value="Peripla_BP_I"/>
</dbReference>
<dbReference type="SMART" id="SM00354">
    <property type="entry name" value="HTH_LACI"/>
    <property type="match status" value="1"/>
</dbReference>
<evidence type="ECO:0000256" key="1">
    <source>
        <dbReference type="ARBA" id="ARBA00022491"/>
    </source>
</evidence>
<evidence type="ECO:0000259" key="7">
    <source>
        <dbReference type="PROSITE" id="PS50943"/>
    </source>
</evidence>
<dbReference type="GO" id="GO:0003700">
    <property type="term" value="F:DNA-binding transcription factor activity"/>
    <property type="evidence" value="ECO:0007669"/>
    <property type="project" value="TreeGrafter"/>
</dbReference>
<dbReference type="PROSITE" id="PS50932">
    <property type="entry name" value="HTH_LACI_2"/>
    <property type="match status" value="1"/>
</dbReference>
<dbReference type="SUPFAM" id="SSF53822">
    <property type="entry name" value="Periplasmic binding protein-like I"/>
    <property type="match status" value="1"/>
</dbReference>
<dbReference type="OrthoDB" id="9790412at2"/>
<dbReference type="InterPro" id="IPR000843">
    <property type="entry name" value="HTH_LacI"/>
</dbReference>
<organism evidence="8 11">
    <name type="scientific">Streptomyces radicis</name>
    <dbReference type="NCBI Taxonomy" id="1750517"/>
    <lineage>
        <taxon>Bacteria</taxon>
        <taxon>Bacillati</taxon>
        <taxon>Actinomycetota</taxon>
        <taxon>Actinomycetes</taxon>
        <taxon>Kitasatosporales</taxon>
        <taxon>Streptomycetaceae</taxon>
        <taxon>Streptomyces</taxon>
    </lineage>
</organism>
<reference evidence="10 11" key="1">
    <citation type="submission" date="2018-09" db="EMBL/GenBank/DDBJ databases">
        <title>Streptomyces sp. nov. DS1-2, an endophytic actinomycete isolated from roots of Dendrobium scabrilingue.</title>
        <authorList>
            <person name="Kuncharoen N."/>
            <person name="Kudo T."/>
            <person name="Ohkuma M."/>
            <person name="Yuki M."/>
            <person name="Tanasupawat S."/>
        </authorList>
    </citation>
    <scope>NUCLEOTIDE SEQUENCE [LARGE SCALE GENOMIC DNA]</scope>
    <source>
        <strain evidence="8 11">AZ1-7</strain>
        <strain evidence="9 10">DS1-2</strain>
    </source>
</reference>
<gene>
    <name evidence="9" type="ORF">D7318_17035</name>
    <name evidence="8" type="ORF">D7319_15430</name>
</gene>
<dbReference type="Proteomes" id="UP000275024">
    <property type="component" value="Unassembled WGS sequence"/>
</dbReference>
<keyword evidence="3" id="KW-0238">DNA-binding</keyword>